<evidence type="ECO:0000313" key="3">
    <source>
        <dbReference type="EMBL" id="KJR84466.1"/>
    </source>
</evidence>
<dbReference type="AlphaFoldDB" id="A0A0F2M8H9"/>
<evidence type="ECO:0000313" key="4">
    <source>
        <dbReference type="Proteomes" id="UP000033710"/>
    </source>
</evidence>
<reference evidence="3 4" key="2">
    <citation type="journal article" date="2015" name="Eukaryot. Cell">
        <title>Asexual propagation of a virulent clone complex in a human and feline outbreak of sporotrichosis.</title>
        <authorList>
            <person name="Teixeira Mde M."/>
            <person name="Rodrigues A.M."/>
            <person name="Tsui C.K."/>
            <person name="de Almeida L.G."/>
            <person name="Van Diepeningen A.D."/>
            <person name="van den Ende B.G."/>
            <person name="Fernandes G.F."/>
            <person name="Kano R."/>
            <person name="Hamelin R.C."/>
            <person name="Lopes-Bezerra L.M."/>
            <person name="Vasconcelos A.T."/>
            <person name="de Hoog S."/>
            <person name="de Camargo Z.P."/>
            <person name="Felipe M.S."/>
        </authorList>
    </citation>
    <scope>NUCLEOTIDE SEQUENCE [LARGE SCALE GENOMIC DNA]</scope>
    <source>
        <strain evidence="3 4">1099-18</strain>
    </source>
</reference>
<dbReference type="KEGG" id="ssck:SPSK_09384"/>
<dbReference type="InterPro" id="IPR002347">
    <property type="entry name" value="SDR_fam"/>
</dbReference>
<keyword evidence="2" id="KW-0560">Oxidoreductase</keyword>
<dbReference type="SUPFAM" id="SSF51735">
    <property type="entry name" value="NAD(P)-binding Rossmann-fold domains"/>
    <property type="match status" value="1"/>
</dbReference>
<dbReference type="GO" id="GO:0016491">
    <property type="term" value="F:oxidoreductase activity"/>
    <property type="evidence" value="ECO:0007669"/>
    <property type="project" value="UniProtKB-KW"/>
</dbReference>
<dbReference type="PANTHER" id="PTHR24320">
    <property type="entry name" value="RETINOL DEHYDROGENASE"/>
    <property type="match status" value="1"/>
</dbReference>
<comment type="similarity">
    <text evidence="1">Belongs to the short-chain dehydrogenases/reductases (SDR) family.</text>
</comment>
<comment type="caution">
    <text evidence="3">The sequence shown here is derived from an EMBL/GenBank/DDBJ whole genome shotgun (WGS) entry which is preliminary data.</text>
</comment>
<name>A0A0F2M8H9_SPOSC</name>
<sequence>MTAEGSILVTGTNGTLGAKIVATIVSNTANAAKYHGLYTVRNVDGASNLKSVLAKSPKVHKHDVLALDLDRLQSVRDVANDIKMRVATGKLPPIRALIWNAGFQEQSTQTFTEDGYDTTFQANYLSHWLLTVLLLGSMDKENGRVVVVGSWSHEYDVLYACTADKNNEFGGQTFYSDEKWKTLFTDTKSLAYGTFSPPDGDPTGDAGVRRYGAAKLCEVMMIREMQERFDKDPALSNLSILGVDPGAIPTNLLRRSNFWFAKPLAAKFITIPLGYAWSMVESNSVMRPVSKSARDVLRAALESSPPPMSEHPKGLYFNGNAPILQGAEARDPAKTGALWRDSVKFTGIDEHDTVLKAWN</sequence>
<accession>A0A0F2M8H9</accession>
<proteinExistence type="inferred from homology"/>
<dbReference type="Gene3D" id="3.40.50.720">
    <property type="entry name" value="NAD(P)-binding Rossmann-like Domain"/>
    <property type="match status" value="1"/>
</dbReference>
<evidence type="ECO:0000256" key="2">
    <source>
        <dbReference type="ARBA" id="ARBA00023002"/>
    </source>
</evidence>
<dbReference type="GeneID" id="27671234"/>
<dbReference type="VEuPathDB" id="FungiDB:SPSK_09384"/>
<protein>
    <recommendedName>
        <fullName evidence="5">Short-chain dehydrogenase</fullName>
    </recommendedName>
</protein>
<dbReference type="Pfam" id="PF00106">
    <property type="entry name" value="adh_short"/>
    <property type="match status" value="1"/>
</dbReference>
<organism evidence="3 4">
    <name type="scientific">Sporothrix schenckii 1099-18</name>
    <dbReference type="NCBI Taxonomy" id="1397361"/>
    <lineage>
        <taxon>Eukaryota</taxon>
        <taxon>Fungi</taxon>
        <taxon>Dikarya</taxon>
        <taxon>Ascomycota</taxon>
        <taxon>Pezizomycotina</taxon>
        <taxon>Sordariomycetes</taxon>
        <taxon>Sordariomycetidae</taxon>
        <taxon>Ophiostomatales</taxon>
        <taxon>Ophiostomataceae</taxon>
        <taxon>Sporothrix</taxon>
    </lineage>
</organism>
<gene>
    <name evidence="3" type="ORF">SPSK_09384</name>
</gene>
<reference evidence="3 4" key="1">
    <citation type="journal article" date="2014" name="BMC Genomics">
        <title>Comparative genomics of the major fungal agents of human and animal Sporotrichosis: Sporothrix schenckii and Sporothrix brasiliensis.</title>
        <authorList>
            <person name="Teixeira M.M."/>
            <person name="de Almeida L.G."/>
            <person name="Kubitschek-Barreira P."/>
            <person name="Alves F.L."/>
            <person name="Kioshima E.S."/>
            <person name="Abadio A.K."/>
            <person name="Fernandes L."/>
            <person name="Derengowski L.S."/>
            <person name="Ferreira K.S."/>
            <person name="Souza R.C."/>
            <person name="Ruiz J.C."/>
            <person name="de Andrade N.C."/>
            <person name="Paes H.C."/>
            <person name="Nicola A.M."/>
            <person name="Albuquerque P."/>
            <person name="Gerber A.L."/>
            <person name="Martins V.P."/>
            <person name="Peconick L.D."/>
            <person name="Neto A.V."/>
            <person name="Chaucanez C.B."/>
            <person name="Silva P.A."/>
            <person name="Cunha O.L."/>
            <person name="de Oliveira F.F."/>
            <person name="dos Santos T.C."/>
            <person name="Barros A.L."/>
            <person name="Soares M.A."/>
            <person name="de Oliveira L.M."/>
            <person name="Marini M.M."/>
            <person name="Villalobos-Duno H."/>
            <person name="Cunha M.M."/>
            <person name="de Hoog S."/>
            <person name="da Silveira J.F."/>
            <person name="Henrissat B."/>
            <person name="Nino-Vega G.A."/>
            <person name="Cisalpino P.S."/>
            <person name="Mora-Montes H.M."/>
            <person name="Almeida S.R."/>
            <person name="Stajich J.E."/>
            <person name="Lopes-Bezerra L.M."/>
            <person name="Vasconcelos A.T."/>
            <person name="Felipe M.S."/>
        </authorList>
    </citation>
    <scope>NUCLEOTIDE SEQUENCE [LARGE SCALE GENOMIC DNA]</scope>
    <source>
        <strain evidence="3 4">1099-18</strain>
    </source>
</reference>
<evidence type="ECO:0008006" key="5">
    <source>
        <dbReference type="Google" id="ProtNLM"/>
    </source>
</evidence>
<evidence type="ECO:0000256" key="1">
    <source>
        <dbReference type="ARBA" id="ARBA00006484"/>
    </source>
</evidence>
<dbReference type="RefSeq" id="XP_016587142.1">
    <property type="nucleotide sequence ID" value="XM_016735957.1"/>
</dbReference>
<dbReference type="EMBL" id="AXCR01000007">
    <property type="protein sequence ID" value="KJR84466.1"/>
    <property type="molecule type" value="Genomic_DNA"/>
</dbReference>
<dbReference type="Proteomes" id="UP000033710">
    <property type="component" value="Unassembled WGS sequence"/>
</dbReference>
<dbReference type="OrthoDB" id="191139at2759"/>
<dbReference type="InterPro" id="IPR036291">
    <property type="entry name" value="NAD(P)-bd_dom_sf"/>
</dbReference>
<dbReference type="PANTHER" id="PTHR24320:SF152">
    <property type="entry name" value="SHORT-CHAIN DEHYDROGENASE_REDUCTASE FAMILY PROTEIN"/>
    <property type="match status" value="1"/>
</dbReference>